<evidence type="ECO:0000313" key="2">
    <source>
        <dbReference type="EMBL" id="MDK2565064.1"/>
    </source>
</evidence>
<proteinExistence type="predicted"/>
<feature type="transmembrane region" description="Helical" evidence="1">
    <location>
        <begin position="25"/>
        <end position="45"/>
    </location>
</feature>
<name>A0ABT7EDQ0_9FIRM</name>
<dbReference type="Proteomes" id="UP001301012">
    <property type="component" value="Unassembled WGS sequence"/>
</dbReference>
<evidence type="ECO:0000313" key="3">
    <source>
        <dbReference type="Proteomes" id="UP001301012"/>
    </source>
</evidence>
<accession>A0ABT7EDQ0</accession>
<keyword evidence="3" id="KW-1185">Reference proteome</keyword>
<keyword evidence="1" id="KW-0812">Transmembrane</keyword>
<dbReference type="EMBL" id="JASKYM010000017">
    <property type="protein sequence ID" value="MDK2565064.1"/>
    <property type="molecule type" value="Genomic_DNA"/>
</dbReference>
<dbReference type="RefSeq" id="WP_284133926.1">
    <property type="nucleotide sequence ID" value="NZ_JASKYM010000017.1"/>
</dbReference>
<gene>
    <name evidence="2" type="ORF">QOZ84_16150</name>
</gene>
<organism evidence="2 3">
    <name type="scientific">Romboutsia sedimentorum</name>
    <dbReference type="NCBI Taxonomy" id="1368474"/>
    <lineage>
        <taxon>Bacteria</taxon>
        <taxon>Bacillati</taxon>
        <taxon>Bacillota</taxon>
        <taxon>Clostridia</taxon>
        <taxon>Peptostreptococcales</taxon>
        <taxon>Peptostreptococcaceae</taxon>
        <taxon>Romboutsia</taxon>
    </lineage>
</organism>
<sequence length="56" mass="5877">MILSCAGFLGAGLDYVIDSSGIEDVILVLKTYGGPIILTLVGLIIKRASQNLTIIN</sequence>
<evidence type="ECO:0000256" key="1">
    <source>
        <dbReference type="SAM" id="Phobius"/>
    </source>
</evidence>
<comment type="caution">
    <text evidence="2">The sequence shown here is derived from an EMBL/GenBank/DDBJ whole genome shotgun (WGS) entry which is preliminary data.</text>
</comment>
<keyword evidence="1" id="KW-0472">Membrane</keyword>
<keyword evidence="1" id="KW-1133">Transmembrane helix</keyword>
<protein>
    <submittedName>
        <fullName evidence="2">Uncharacterized protein</fullName>
    </submittedName>
</protein>
<reference evidence="2 3" key="1">
    <citation type="submission" date="2023-05" db="EMBL/GenBank/DDBJ databases">
        <title>Rombocin, a short stable natural nisin variant, displays selective antimicrobial activity against Listeria monocytogenes and employs dual mode of action to kill target bacterial strains.</title>
        <authorList>
            <person name="Wambui J."/>
            <person name="Stephan R."/>
            <person name="Kuipers O.P."/>
        </authorList>
    </citation>
    <scope>NUCLEOTIDE SEQUENCE [LARGE SCALE GENOMIC DNA]</scope>
    <source>
        <strain evidence="2 3">RC002</strain>
    </source>
</reference>